<dbReference type="PANTHER" id="PTHR30627">
    <property type="entry name" value="PEPTIDOGLYCAN D,D-TRANSPEPTIDASE"/>
    <property type="match status" value="1"/>
</dbReference>
<feature type="region of interest" description="Disordered" evidence="14">
    <location>
        <begin position="695"/>
        <end position="717"/>
    </location>
</feature>
<dbReference type="EMBL" id="AVPG01000006">
    <property type="protein sequence ID" value="KGX87511.1"/>
    <property type="molecule type" value="Genomic_DNA"/>
</dbReference>
<dbReference type="InterPro" id="IPR005311">
    <property type="entry name" value="PBP_dimer"/>
</dbReference>
<feature type="compositionally biased region" description="Acidic residues" evidence="14">
    <location>
        <begin position="705"/>
        <end position="717"/>
    </location>
</feature>
<dbReference type="SUPFAM" id="SSF56519">
    <property type="entry name" value="Penicillin binding protein dimerisation domain"/>
    <property type="match status" value="1"/>
</dbReference>
<gene>
    <name evidence="17" type="ORF">N784_14795</name>
</gene>
<dbReference type="Gene3D" id="1.10.10.1230">
    <property type="entry name" value="Penicillin-binding protein, N-terminal non-catalytic domain, head sub-domain"/>
    <property type="match status" value="1"/>
</dbReference>
<evidence type="ECO:0000313" key="17">
    <source>
        <dbReference type="EMBL" id="KGX87511.1"/>
    </source>
</evidence>
<dbReference type="RefSeq" id="WP_036833268.1">
    <property type="nucleotide sequence ID" value="NZ_AVPG01000006.1"/>
</dbReference>
<dbReference type="AlphaFoldDB" id="A0A0A5G342"/>
<comment type="similarity">
    <text evidence="4">Belongs to the transpeptidase family.</text>
</comment>
<dbReference type="Pfam" id="PF03717">
    <property type="entry name" value="PBP_dimer"/>
    <property type="match status" value="1"/>
</dbReference>
<dbReference type="GO" id="GO:0071555">
    <property type="term" value="P:cell wall organization"/>
    <property type="evidence" value="ECO:0007669"/>
    <property type="project" value="UniProtKB-KW"/>
</dbReference>
<keyword evidence="12" id="KW-0961">Cell wall biogenesis/degradation</keyword>
<keyword evidence="6" id="KW-1003">Cell membrane</keyword>
<feature type="domain" description="Penicillin-binding protein dimerisation" evidence="16">
    <location>
        <begin position="59"/>
        <end position="301"/>
    </location>
</feature>
<dbReference type="GO" id="GO:0008360">
    <property type="term" value="P:regulation of cell shape"/>
    <property type="evidence" value="ECO:0007669"/>
    <property type="project" value="UniProtKB-KW"/>
</dbReference>
<evidence type="ECO:0000259" key="15">
    <source>
        <dbReference type="Pfam" id="PF00905"/>
    </source>
</evidence>
<comment type="caution">
    <text evidence="17">The sequence shown here is derived from an EMBL/GenBank/DDBJ whole genome shotgun (WGS) entry which is preliminary data.</text>
</comment>
<evidence type="ECO:0000256" key="3">
    <source>
        <dbReference type="ARBA" id="ARBA00004752"/>
    </source>
</evidence>
<dbReference type="STRING" id="1385512.N784_14795"/>
<dbReference type="OrthoDB" id="9770103at2"/>
<dbReference type="PANTHER" id="PTHR30627:SF2">
    <property type="entry name" value="PEPTIDOGLYCAN D,D-TRANSPEPTIDASE MRDA"/>
    <property type="match status" value="1"/>
</dbReference>
<feature type="domain" description="Penicillin-binding protein transpeptidase" evidence="15">
    <location>
        <begin position="349"/>
        <end position="688"/>
    </location>
</feature>
<accession>A0A0A5G342</accession>
<evidence type="ECO:0000256" key="9">
    <source>
        <dbReference type="ARBA" id="ARBA00022984"/>
    </source>
</evidence>
<evidence type="ECO:0000256" key="13">
    <source>
        <dbReference type="ARBA" id="ARBA00034000"/>
    </source>
</evidence>
<evidence type="ECO:0000256" key="4">
    <source>
        <dbReference type="ARBA" id="ARBA00007171"/>
    </source>
</evidence>
<dbReference type="Pfam" id="PF00905">
    <property type="entry name" value="Transpeptidase"/>
    <property type="match status" value="1"/>
</dbReference>
<dbReference type="GO" id="GO:0005886">
    <property type="term" value="C:plasma membrane"/>
    <property type="evidence" value="ECO:0007669"/>
    <property type="project" value="UniProtKB-SubCell"/>
</dbReference>
<evidence type="ECO:0000256" key="1">
    <source>
        <dbReference type="ARBA" id="ARBA00004167"/>
    </source>
</evidence>
<dbReference type="GO" id="GO:0071972">
    <property type="term" value="F:peptidoglycan L,D-transpeptidase activity"/>
    <property type="evidence" value="ECO:0007669"/>
    <property type="project" value="TreeGrafter"/>
</dbReference>
<dbReference type="InterPro" id="IPR012338">
    <property type="entry name" value="Beta-lactam/transpept-like"/>
</dbReference>
<dbReference type="InterPro" id="IPR036138">
    <property type="entry name" value="PBP_dimer_sf"/>
</dbReference>
<comment type="pathway">
    <text evidence="3">Cell wall biogenesis; peptidoglycan biosynthesis.</text>
</comment>
<evidence type="ECO:0000256" key="11">
    <source>
        <dbReference type="ARBA" id="ARBA00023136"/>
    </source>
</evidence>
<organism evidence="17 18">
    <name type="scientific">Pontibacillus litoralis JSM 072002</name>
    <dbReference type="NCBI Taxonomy" id="1385512"/>
    <lineage>
        <taxon>Bacteria</taxon>
        <taxon>Bacillati</taxon>
        <taxon>Bacillota</taxon>
        <taxon>Bacilli</taxon>
        <taxon>Bacillales</taxon>
        <taxon>Bacillaceae</taxon>
        <taxon>Pontibacillus</taxon>
    </lineage>
</organism>
<dbReference type="UniPathway" id="UPA00219"/>
<proteinExistence type="inferred from homology"/>
<dbReference type="Gene3D" id="3.40.710.10">
    <property type="entry name" value="DD-peptidase/beta-lactamase superfamily"/>
    <property type="match status" value="1"/>
</dbReference>
<evidence type="ECO:0000256" key="14">
    <source>
        <dbReference type="SAM" id="MobiDB-lite"/>
    </source>
</evidence>
<evidence type="ECO:0000259" key="16">
    <source>
        <dbReference type="Pfam" id="PF03717"/>
    </source>
</evidence>
<feature type="region of interest" description="Disordered" evidence="14">
    <location>
        <begin position="137"/>
        <end position="157"/>
    </location>
</feature>
<protein>
    <recommendedName>
        <fullName evidence="5">serine-type D-Ala-D-Ala carboxypeptidase</fullName>
        <ecNumber evidence="5">3.4.16.4</ecNumber>
    </recommendedName>
</protein>
<dbReference type="SUPFAM" id="SSF56601">
    <property type="entry name" value="beta-lactamase/transpeptidase-like"/>
    <property type="match status" value="1"/>
</dbReference>
<evidence type="ECO:0000256" key="2">
    <source>
        <dbReference type="ARBA" id="ARBA00004236"/>
    </source>
</evidence>
<evidence type="ECO:0000256" key="5">
    <source>
        <dbReference type="ARBA" id="ARBA00012448"/>
    </source>
</evidence>
<keyword evidence="18" id="KW-1185">Reference proteome</keyword>
<keyword evidence="8" id="KW-0133">Cell shape</keyword>
<dbReference type="GO" id="GO:0009002">
    <property type="term" value="F:serine-type D-Ala-D-Ala carboxypeptidase activity"/>
    <property type="evidence" value="ECO:0007669"/>
    <property type="project" value="UniProtKB-EC"/>
</dbReference>
<dbReference type="Proteomes" id="UP000030401">
    <property type="component" value="Unassembled WGS sequence"/>
</dbReference>
<keyword evidence="11" id="KW-0472">Membrane</keyword>
<evidence type="ECO:0000256" key="10">
    <source>
        <dbReference type="ARBA" id="ARBA00022989"/>
    </source>
</evidence>
<keyword evidence="10" id="KW-1133">Transmembrane helix</keyword>
<reference evidence="17 18" key="1">
    <citation type="submission" date="2013-08" db="EMBL/GenBank/DDBJ databases">
        <authorList>
            <person name="Huang J."/>
            <person name="Wang G."/>
        </authorList>
    </citation>
    <scope>NUCLEOTIDE SEQUENCE [LARGE SCALE GENOMIC DNA]</scope>
    <source>
        <strain evidence="17 18">JSM 072002</strain>
    </source>
</reference>
<dbReference type="GO" id="GO:0008658">
    <property type="term" value="F:penicillin binding"/>
    <property type="evidence" value="ECO:0007669"/>
    <property type="project" value="InterPro"/>
</dbReference>
<name>A0A0A5G342_9BACI</name>
<dbReference type="eggNOG" id="COG0768">
    <property type="taxonomic scope" value="Bacteria"/>
</dbReference>
<evidence type="ECO:0000313" key="18">
    <source>
        <dbReference type="Proteomes" id="UP000030401"/>
    </source>
</evidence>
<comment type="catalytic activity">
    <reaction evidence="13">
        <text>Preferential cleavage: (Ac)2-L-Lys-D-Ala-|-D-Ala. Also transpeptidation of peptidyl-alanyl moieties that are N-acyl substituents of D-alanine.</text>
        <dbReference type="EC" id="3.4.16.4"/>
    </reaction>
</comment>
<dbReference type="Gene3D" id="3.90.1310.10">
    <property type="entry name" value="Penicillin-binding protein 2a (Domain 2)"/>
    <property type="match status" value="1"/>
</dbReference>
<feature type="compositionally biased region" description="Acidic residues" evidence="14">
    <location>
        <begin position="144"/>
        <end position="157"/>
    </location>
</feature>
<keyword evidence="9" id="KW-0573">Peptidoglycan synthesis</keyword>
<dbReference type="EC" id="3.4.16.4" evidence="5"/>
<sequence>MGKKKKKNKSHLPFRLNVLFFAVFVLFSALILQLGVIQILYGEDAQEEINKTTSQTTAVPVPRGKMYDRYGNILADTKPQYTITYTPTRTPKPDFHVKLAEQLAQLIDMNEEDIKKVTERDKKDYWIITNKNAHKERLSKEEQTYTEEEEEAEEETPYEILLSRIDPEKDLQYSDEELEVIAIKRKLDQASAFTPFNVKDEKVTQEEYALVAEHQHELSGINVATDWERTYPEDKLLKDYLGKVTTEGVPKEQEQYFTSRNYNKNDRVGSSGLEKEYEAVLKGEKKKIQYTTNRSGDIVEEEIVHKGKQGNDLMLTLDMELQKRMDESLRKHIKATRAKSSANRFVYQGMAVAMNPKTGEILGISGQTWDEEEEEFYDTGINAVTAPVAPGSAIKGATVLAGYDFGVLQPGESIYDAPLDIKGSPPLRSYQALGSVNDLSALERSSNVYMYHIAMRIGGDESYQPGESFSFIPERLQVFRNYYAQFGLGVKTGIDLPAEAESAGFKNKNDAASMLYQSIGQSDTYTTMQLAQYVSTIANDGYRVQPRLVNEVRQPKISKQGEQIGPVVEAYDTNVLNRITMEDSEIERVQQGFYRVFNGSRGTARHKFANKDYTAAGKTGTAQVDYYERKEDKNGEVYYKPHRDMENLTLVGYAPYEDPEIAFAVVVPYTGSVTGQYNVEDEIGSDILDSYFELKEERASGNTQNEEEQDEKENEFE</sequence>
<keyword evidence="7" id="KW-0812">Transmembrane</keyword>
<evidence type="ECO:0000256" key="8">
    <source>
        <dbReference type="ARBA" id="ARBA00022960"/>
    </source>
</evidence>
<evidence type="ECO:0000256" key="7">
    <source>
        <dbReference type="ARBA" id="ARBA00022692"/>
    </source>
</evidence>
<evidence type="ECO:0000256" key="6">
    <source>
        <dbReference type="ARBA" id="ARBA00022475"/>
    </source>
</evidence>
<evidence type="ECO:0000256" key="12">
    <source>
        <dbReference type="ARBA" id="ARBA00023316"/>
    </source>
</evidence>
<dbReference type="InterPro" id="IPR001460">
    <property type="entry name" value="PCN-bd_Tpept"/>
</dbReference>
<comment type="subcellular location">
    <subcellularLocation>
        <location evidence="2">Cell membrane</location>
    </subcellularLocation>
    <subcellularLocation>
        <location evidence="1">Membrane</location>
        <topology evidence="1">Single-pass membrane protein</topology>
    </subcellularLocation>
</comment>
<dbReference type="GO" id="GO:0009252">
    <property type="term" value="P:peptidoglycan biosynthetic process"/>
    <property type="evidence" value="ECO:0007669"/>
    <property type="project" value="UniProtKB-UniPathway"/>
</dbReference>
<dbReference type="InterPro" id="IPR050515">
    <property type="entry name" value="Beta-lactam/transpept"/>
</dbReference>